<dbReference type="Pfam" id="PF01370">
    <property type="entry name" value="Epimerase"/>
    <property type="match status" value="1"/>
</dbReference>
<evidence type="ECO:0000313" key="3">
    <source>
        <dbReference type="Proteomes" id="UP000319143"/>
    </source>
</evidence>
<dbReference type="Gene3D" id="3.40.50.720">
    <property type="entry name" value="NAD(P)-binding Rossmann-like Domain"/>
    <property type="match status" value="1"/>
</dbReference>
<dbReference type="GO" id="GO:0005737">
    <property type="term" value="C:cytoplasm"/>
    <property type="evidence" value="ECO:0007669"/>
    <property type="project" value="TreeGrafter"/>
</dbReference>
<dbReference type="GO" id="GO:0008460">
    <property type="term" value="F:dTDP-glucose 4,6-dehydratase activity"/>
    <property type="evidence" value="ECO:0007669"/>
    <property type="project" value="UniProtKB-EC"/>
</dbReference>
<sequence>MSHHCWQELFSLVIVQLPGETESSSAEVQLDKGYPGRRCAKGATGSRRTTVRRALFSKRSLDTGAIPPKNLEPGFRALPSDEPFVMRVFVTGGTGLLGNAILRQLEQAGHHTLTIVRSKVDKGVFDGLATERINGDLFDADGIERAVSVADAVIHAAGIIHLGWTRMDESMRVNRDGTRKIVEACLAHDRKMVHVGTVDAVAIGSRDQPSDETTPITRATQQVPCSYVVSKRAGVDEVAKGVQRGLRAAIVHPGFMLGPWDWKPSSGRMIVEVSRVWRPFAPRGGCCACDVRDVAAGTIAAIERGGDNGRAFILGGHNVTYFELWKQMAERMGRRGPVIRTGPAALWVAGKAGDLWTRWSQVERDLNSAGVRMSSMFHFHSSNRAIAELGYTVRDLSITLDDAADWIRKHHMPK</sequence>
<proteinExistence type="predicted"/>
<dbReference type="AlphaFoldDB" id="A0A5C6DSF0"/>
<dbReference type="EC" id="4.2.1.46" evidence="2"/>
<evidence type="ECO:0000313" key="2">
    <source>
        <dbReference type="EMBL" id="TWU39185.1"/>
    </source>
</evidence>
<dbReference type="PANTHER" id="PTHR48079:SF6">
    <property type="entry name" value="NAD(P)-BINDING DOMAIN-CONTAINING PROTEIN-RELATED"/>
    <property type="match status" value="1"/>
</dbReference>
<organism evidence="2 3">
    <name type="scientific">Novipirellula artificiosorum</name>
    <dbReference type="NCBI Taxonomy" id="2528016"/>
    <lineage>
        <taxon>Bacteria</taxon>
        <taxon>Pseudomonadati</taxon>
        <taxon>Planctomycetota</taxon>
        <taxon>Planctomycetia</taxon>
        <taxon>Pirellulales</taxon>
        <taxon>Pirellulaceae</taxon>
        <taxon>Novipirellula</taxon>
    </lineage>
</organism>
<feature type="domain" description="NAD-dependent epimerase/dehydratase" evidence="1">
    <location>
        <begin position="88"/>
        <end position="304"/>
    </location>
</feature>
<gene>
    <name evidence="2" type="primary">rmlB</name>
    <name evidence="2" type="ORF">Poly41_20070</name>
</gene>
<keyword evidence="3" id="KW-1185">Reference proteome</keyword>
<keyword evidence="2" id="KW-0456">Lyase</keyword>
<protein>
    <submittedName>
        <fullName evidence="2">dTDP-glucose 4,6-dehydratase</fullName>
        <ecNumber evidence="2">4.2.1.46</ecNumber>
    </submittedName>
</protein>
<evidence type="ECO:0000259" key="1">
    <source>
        <dbReference type="Pfam" id="PF01370"/>
    </source>
</evidence>
<dbReference type="InterPro" id="IPR001509">
    <property type="entry name" value="Epimerase_deHydtase"/>
</dbReference>
<reference evidence="2 3" key="1">
    <citation type="submission" date="2019-02" db="EMBL/GenBank/DDBJ databases">
        <title>Deep-cultivation of Planctomycetes and their phenomic and genomic characterization uncovers novel biology.</title>
        <authorList>
            <person name="Wiegand S."/>
            <person name="Jogler M."/>
            <person name="Boedeker C."/>
            <person name="Pinto D."/>
            <person name="Vollmers J."/>
            <person name="Rivas-Marin E."/>
            <person name="Kohn T."/>
            <person name="Peeters S.H."/>
            <person name="Heuer A."/>
            <person name="Rast P."/>
            <person name="Oberbeckmann S."/>
            <person name="Bunk B."/>
            <person name="Jeske O."/>
            <person name="Meyerdierks A."/>
            <person name="Storesund J.E."/>
            <person name="Kallscheuer N."/>
            <person name="Luecker S."/>
            <person name="Lage O.M."/>
            <person name="Pohl T."/>
            <person name="Merkel B.J."/>
            <person name="Hornburger P."/>
            <person name="Mueller R.-W."/>
            <person name="Bruemmer F."/>
            <person name="Labrenz M."/>
            <person name="Spormann A.M."/>
            <person name="Op Den Camp H."/>
            <person name="Overmann J."/>
            <person name="Amann R."/>
            <person name="Jetten M.S.M."/>
            <person name="Mascher T."/>
            <person name="Medema M.H."/>
            <person name="Devos D.P."/>
            <person name="Kaster A.-K."/>
            <person name="Ovreas L."/>
            <person name="Rohde M."/>
            <person name="Galperin M.Y."/>
            <person name="Jogler C."/>
        </authorList>
    </citation>
    <scope>NUCLEOTIDE SEQUENCE [LARGE SCALE GENOMIC DNA]</scope>
    <source>
        <strain evidence="2 3">Poly41</strain>
    </source>
</reference>
<dbReference type="EMBL" id="SJPV01000003">
    <property type="protein sequence ID" value="TWU39185.1"/>
    <property type="molecule type" value="Genomic_DNA"/>
</dbReference>
<dbReference type="InterPro" id="IPR051783">
    <property type="entry name" value="NAD(P)-dependent_oxidoreduct"/>
</dbReference>
<accession>A0A5C6DSF0</accession>
<name>A0A5C6DSF0_9BACT</name>
<dbReference type="PANTHER" id="PTHR48079">
    <property type="entry name" value="PROTEIN YEEZ"/>
    <property type="match status" value="1"/>
</dbReference>
<dbReference type="Proteomes" id="UP000319143">
    <property type="component" value="Unassembled WGS sequence"/>
</dbReference>
<dbReference type="GO" id="GO:0004029">
    <property type="term" value="F:aldehyde dehydrogenase (NAD+) activity"/>
    <property type="evidence" value="ECO:0007669"/>
    <property type="project" value="TreeGrafter"/>
</dbReference>
<dbReference type="SUPFAM" id="SSF51735">
    <property type="entry name" value="NAD(P)-binding Rossmann-fold domains"/>
    <property type="match status" value="1"/>
</dbReference>
<dbReference type="InterPro" id="IPR036291">
    <property type="entry name" value="NAD(P)-bd_dom_sf"/>
</dbReference>
<comment type="caution">
    <text evidence="2">The sequence shown here is derived from an EMBL/GenBank/DDBJ whole genome shotgun (WGS) entry which is preliminary data.</text>
</comment>